<dbReference type="Proteomes" id="UP000053097">
    <property type="component" value="Unassembled WGS sequence"/>
</dbReference>
<evidence type="ECO:0000313" key="2">
    <source>
        <dbReference type="Proteomes" id="UP000053097"/>
    </source>
</evidence>
<proteinExistence type="predicted"/>
<dbReference type="EMBL" id="KK107131">
    <property type="protein sequence ID" value="EZA58161.1"/>
    <property type="molecule type" value="Genomic_DNA"/>
</dbReference>
<dbReference type="AlphaFoldDB" id="A0A026WR78"/>
<organism evidence="1 2">
    <name type="scientific">Ooceraea biroi</name>
    <name type="common">Clonal raider ant</name>
    <name type="synonym">Cerapachys biroi</name>
    <dbReference type="NCBI Taxonomy" id="2015173"/>
    <lineage>
        <taxon>Eukaryota</taxon>
        <taxon>Metazoa</taxon>
        <taxon>Ecdysozoa</taxon>
        <taxon>Arthropoda</taxon>
        <taxon>Hexapoda</taxon>
        <taxon>Insecta</taxon>
        <taxon>Pterygota</taxon>
        <taxon>Neoptera</taxon>
        <taxon>Endopterygota</taxon>
        <taxon>Hymenoptera</taxon>
        <taxon>Apocrita</taxon>
        <taxon>Aculeata</taxon>
        <taxon>Formicoidea</taxon>
        <taxon>Formicidae</taxon>
        <taxon>Dorylinae</taxon>
        <taxon>Ooceraea</taxon>
    </lineage>
</organism>
<sequence length="85" mass="10035">MLRHEINKTTECGSLDIKEEIQRLLVSSKQTTENTHCQRARIQEMKVGIVCHIKYGYNNMKITMHKNLRRLRITHFVKLAKLVSQ</sequence>
<evidence type="ECO:0000313" key="1">
    <source>
        <dbReference type="EMBL" id="EZA58161.1"/>
    </source>
</evidence>
<keyword evidence="2" id="KW-1185">Reference proteome</keyword>
<protein>
    <submittedName>
        <fullName evidence="1">Uncharacterized protein</fullName>
    </submittedName>
</protein>
<reference evidence="1 2" key="1">
    <citation type="journal article" date="2014" name="Curr. Biol.">
        <title>The genome of the clonal raider ant Cerapachys biroi.</title>
        <authorList>
            <person name="Oxley P.R."/>
            <person name="Ji L."/>
            <person name="Fetter-Pruneda I."/>
            <person name="McKenzie S.K."/>
            <person name="Li C."/>
            <person name="Hu H."/>
            <person name="Zhang G."/>
            <person name="Kronauer D.J."/>
        </authorList>
    </citation>
    <scope>NUCLEOTIDE SEQUENCE [LARGE SCALE GENOMIC DNA]</scope>
</reference>
<gene>
    <name evidence="1" type="ORF">X777_01525</name>
</gene>
<name>A0A026WR78_OOCBI</name>
<accession>A0A026WR78</accession>